<dbReference type="Proteomes" id="UP000507470">
    <property type="component" value="Unassembled WGS sequence"/>
</dbReference>
<feature type="transmembrane region" description="Helical" evidence="2">
    <location>
        <begin position="57"/>
        <end position="77"/>
    </location>
</feature>
<proteinExistence type="predicted"/>
<name>A0A6J8E8F8_MYTCO</name>
<feature type="compositionally biased region" description="Polar residues" evidence="1">
    <location>
        <begin position="91"/>
        <end position="101"/>
    </location>
</feature>
<evidence type="ECO:0000313" key="3">
    <source>
        <dbReference type="EMBL" id="CAC5416293.1"/>
    </source>
</evidence>
<evidence type="ECO:0000313" key="4">
    <source>
        <dbReference type="Proteomes" id="UP000507470"/>
    </source>
</evidence>
<organism evidence="3 4">
    <name type="scientific">Mytilus coruscus</name>
    <name type="common">Sea mussel</name>
    <dbReference type="NCBI Taxonomy" id="42192"/>
    <lineage>
        <taxon>Eukaryota</taxon>
        <taxon>Metazoa</taxon>
        <taxon>Spiralia</taxon>
        <taxon>Lophotrochozoa</taxon>
        <taxon>Mollusca</taxon>
        <taxon>Bivalvia</taxon>
        <taxon>Autobranchia</taxon>
        <taxon>Pteriomorphia</taxon>
        <taxon>Mytilida</taxon>
        <taxon>Mytiloidea</taxon>
        <taxon>Mytilidae</taxon>
        <taxon>Mytilinae</taxon>
        <taxon>Mytilus</taxon>
    </lineage>
</organism>
<dbReference type="EMBL" id="CACVKT020008621">
    <property type="protein sequence ID" value="CAC5416293.1"/>
    <property type="molecule type" value="Genomic_DNA"/>
</dbReference>
<evidence type="ECO:0000256" key="2">
    <source>
        <dbReference type="SAM" id="Phobius"/>
    </source>
</evidence>
<keyword evidence="2" id="KW-0472">Membrane</keyword>
<feature type="region of interest" description="Disordered" evidence="1">
    <location>
        <begin position="80"/>
        <end position="131"/>
    </location>
</feature>
<keyword evidence="2" id="KW-0812">Transmembrane</keyword>
<gene>
    <name evidence="3" type="ORF">MCOR_48929</name>
</gene>
<sequence length="180" mass="20595">MLAQTCSPRDQELQTENLNEEEKIKNLQFCFDPKCSTRTKRNNKCNTYEDGGLNGEAIAGIVIGLMVVVHVVITAIVNRHKRAKSRKPSSHGRSAFSTDPTARQRRNAHDNPTFRSQNQSSSGRTSFQHQSSINNQENYTFHPQNQSIEFTVPQKNLHHIHGGMRKNPIREWESRSYTCM</sequence>
<keyword evidence="4" id="KW-1185">Reference proteome</keyword>
<dbReference type="AlphaFoldDB" id="A0A6J8E8F8"/>
<feature type="compositionally biased region" description="Polar residues" evidence="1">
    <location>
        <begin position="113"/>
        <end position="131"/>
    </location>
</feature>
<accession>A0A6J8E8F8</accession>
<reference evidence="3 4" key="1">
    <citation type="submission" date="2020-06" db="EMBL/GenBank/DDBJ databases">
        <authorList>
            <person name="Li R."/>
            <person name="Bekaert M."/>
        </authorList>
    </citation>
    <scope>NUCLEOTIDE SEQUENCE [LARGE SCALE GENOMIC DNA]</scope>
    <source>
        <strain evidence="4">wild</strain>
    </source>
</reference>
<evidence type="ECO:0000256" key="1">
    <source>
        <dbReference type="SAM" id="MobiDB-lite"/>
    </source>
</evidence>
<feature type="compositionally biased region" description="Basic residues" evidence="1">
    <location>
        <begin position="80"/>
        <end position="90"/>
    </location>
</feature>
<keyword evidence="2" id="KW-1133">Transmembrane helix</keyword>
<protein>
    <submittedName>
        <fullName evidence="3">Uncharacterized protein</fullName>
    </submittedName>
</protein>